<feature type="transmembrane region" description="Helical" evidence="2">
    <location>
        <begin position="568"/>
        <end position="589"/>
    </location>
</feature>
<keyword evidence="5" id="KW-1185">Reference proteome</keyword>
<dbReference type="Proteomes" id="UP000619788">
    <property type="component" value="Unassembled WGS sequence"/>
</dbReference>
<feature type="compositionally biased region" description="Low complexity" evidence="1">
    <location>
        <begin position="24"/>
        <end position="41"/>
    </location>
</feature>
<comment type="caution">
    <text evidence="4">The sequence shown here is derived from an EMBL/GenBank/DDBJ whole genome shotgun (WGS) entry which is preliminary data.</text>
</comment>
<dbReference type="EMBL" id="BOOJ01000007">
    <property type="protein sequence ID" value="GIH89836.1"/>
    <property type="molecule type" value="Genomic_DNA"/>
</dbReference>
<feature type="chain" id="PRO_5035210394" description="Ig-like domain (Group 3)" evidence="3">
    <location>
        <begin position="26"/>
        <end position="595"/>
    </location>
</feature>
<evidence type="ECO:0000256" key="3">
    <source>
        <dbReference type="SAM" id="SignalP"/>
    </source>
</evidence>
<feature type="compositionally biased region" description="Basic and acidic residues" evidence="1">
    <location>
        <begin position="87"/>
        <end position="131"/>
    </location>
</feature>
<evidence type="ECO:0000256" key="1">
    <source>
        <dbReference type="SAM" id="MobiDB-lite"/>
    </source>
</evidence>
<keyword evidence="3" id="KW-0732">Signal</keyword>
<evidence type="ECO:0008006" key="6">
    <source>
        <dbReference type="Google" id="ProtNLM"/>
    </source>
</evidence>
<organism evidence="4 5">
    <name type="scientific">Planobispora siamensis</name>
    <dbReference type="NCBI Taxonomy" id="936338"/>
    <lineage>
        <taxon>Bacteria</taxon>
        <taxon>Bacillati</taxon>
        <taxon>Actinomycetota</taxon>
        <taxon>Actinomycetes</taxon>
        <taxon>Streptosporangiales</taxon>
        <taxon>Streptosporangiaceae</taxon>
        <taxon>Planobispora</taxon>
    </lineage>
</organism>
<gene>
    <name evidence="4" type="ORF">Psi01_04660</name>
</gene>
<feature type="region of interest" description="Disordered" evidence="1">
    <location>
        <begin position="24"/>
        <end position="162"/>
    </location>
</feature>
<feature type="compositionally biased region" description="Pro residues" evidence="1">
    <location>
        <begin position="132"/>
        <end position="142"/>
    </location>
</feature>
<accession>A0A8J3WJG8</accession>
<name>A0A8J3WJG8_9ACTN</name>
<dbReference type="RefSeq" id="WP_204062228.1">
    <property type="nucleotide sequence ID" value="NZ_BOOJ01000007.1"/>
</dbReference>
<protein>
    <recommendedName>
        <fullName evidence="6">Ig-like domain (Group 3)</fullName>
    </recommendedName>
</protein>
<evidence type="ECO:0000313" key="5">
    <source>
        <dbReference type="Proteomes" id="UP000619788"/>
    </source>
</evidence>
<dbReference type="AlphaFoldDB" id="A0A8J3WJG8"/>
<keyword evidence="2" id="KW-1133">Transmembrane helix</keyword>
<keyword evidence="2" id="KW-0812">Transmembrane</keyword>
<sequence>MRFTKSLAAAGALGLAVLTASPALADDTDGAPAGPAASTTGTQGGVTFDKAPGPAQDSAPEDGQTEPEAPVNPRPETEPEAPVNPRPETEPEAKPRPESKPQPESKPRPEDKPQPEPKPESKPRPEDKPRPESTPPAEPKPAPTDSEEPQEPRHGGSLSVSPEAVFAGEKISYEITARDHHATEARLSSPALPATQLIDLHHGRATGTAVTAERLRPGRYPVQVEILLDGKVIGTASAQLFIKDRPRHEEPRHGGSLSVSPEAVFAGEKISYEITAREHHATEARLSSPALPATQAVGLHHGRATGTAVTRDDLKPGRYPVQAEILLRGKVIGTASAHLVIKERPVVKPARRLDLQVEPRAVRQGQVYYAGVTTENVEPGTQVILKDPGGRTHVARLDDWGTARFRLVVPRDTDPGSYRLAAFLRGGPGDVATLTVVEAPKPVPAGRLALALHPHTVVAGANFTAVVSTKYVAPGTRVTIFDPAGKAFTVRIGRDGVGARRLHVPSSTSPGAYWFTAKLPTGQKAAAQLTVKAAWRPSGADFTPRGGAQTGGGVVATAQATGFGEAGAGLGGLALGGALIAGGSGVLLAGRGRKS</sequence>
<evidence type="ECO:0000256" key="2">
    <source>
        <dbReference type="SAM" id="Phobius"/>
    </source>
</evidence>
<reference evidence="4 5" key="1">
    <citation type="submission" date="2021-01" db="EMBL/GenBank/DDBJ databases">
        <title>Whole genome shotgun sequence of Planobispora siamensis NBRC 107568.</title>
        <authorList>
            <person name="Komaki H."/>
            <person name="Tamura T."/>
        </authorList>
    </citation>
    <scope>NUCLEOTIDE SEQUENCE [LARGE SCALE GENOMIC DNA]</scope>
    <source>
        <strain evidence="4 5">NBRC 107568</strain>
    </source>
</reference>
<proteinExistence type="predicted"/>
<evidence type="ECO:0000313" key="4">
    <source>
        <dbReference type="EMBL" id="GIH89836.1"/>
    </source>
</evidence>
<feature type="signal peptide" evidence="3">
    <location>
        <begin position="1"/>
        <end position="25"/>
    </location>
</feature>
<keyword evidence="2" id="KW-0472">Membrane</keyword>